<accession>A0A1Q9D8P3</accession>
<keyword evidence="2" id="KW-1185">Reference proteome</keyword>
<dbReference type="EMBL" id="LSRX01000660">
    <property type="protein sequence ID" value="OLP91555.1"/>
    <property type="molecule type" value="Genomic_DNA"/>
</dbReference>
<evidence type="ECO:0000313" key="2">
    <source>
        <dbReference type="Proteomes" id="UP000186817"/>
    </source>
</evidence>
<protein>
    <submittedName>
        <fullName evidence="1">Uncharacterized protein</fullName>
    </submittedName>
</protein>
<name>A0A1Q9D8P3_SYMMI</name>
<proteinExistence type="predicted"/>
<reference evidence="1 2" key="1">
    <citation type="submission" date="2016-02" db="EMBL/GenBank/DDBJ databases">
        <title>Genome analysis of coral dinoflagellate symbionts highlights evolutionary adaptations to a symbiotic lifestyle.</title>
        <authorList>
            <person name="Aranda M."/>
            <person name="Li Y."/>
            <person name="Liew Y.J."/>
            <person name="Baumgarten S."/>
            <person name="Simakov O."/>
            <person name="Wilson M."/>
            <person name="Piel J."/>
            <person name="Ashoor H."/>
            <person name="Bougouffa S."/>
            <person name="Bajic V.B."/>
            <person name="Ryu T."/>
            <person name="Ravasi T."/>
            <person name="Bayer T."/>
            <person name="Micklem G."/>
            <person name="Kim H."/>
            <person name="Bhak J."/>
            <person name="Lajeunesse T.C."/>
            <person name="Voolstra C.R."/>
        </authorList>
    </citation>
    <scope>NUCLEOTIDE SEQUENCE [LARGE SCALE GENOMIC DNA]</scope>
    <source>
        <strain evidence="1 2">CCMP2467</strain>
    </source>
</reference>
<evidence type="ECO:0000313" key="1">
    <source>
        <dbReference type="EMBL" id="OLP91555.1"/>
    </source>
</evidence>
<sequence>MRRSDGLKAYVNELEKVVENFSTDKVYTFCIWGVSQFLDCIRWEARGIIPGMTFGFSRFGLKAPLTIAIYEMPGEHPDPRHLRSRKRYYLNVAMWSALHPPEGDRLKELIGLPESQVEETESKQSNALAMWNLSCCYGGRFL</sequence>
<comment type="caution">
    <text evidence="1">The sequence shown here is derived from an EMBL/GenBank/DDBJ whole genome shotgun (WGS) entry which is preliminary data.</text>
</comment>
<dbReference type="AlphaFoldDB" id="A0A1Q9D8P3"/>
<dbReference type="Proteomes" id="UP000186817">
    <property type="component" value="Unassembled WGS sequence"/>
</dbReference>
<dbReference type="OrthoDB" id="10533501at2759"/>
<organism evidence="1 2">
    <name type="scientific">Symbiodinium microadriaticum</name>
    <name type="common">Dinoflagellate</name>
    <name type="synonym">Zooxanthella microadriatica</name>
    <dbReference type="NCBI Taxonomy" id="2951"/>
    <lineage>
        <taxon>Eukaryota</taxon>
        <taxon>Sar</taxon>
        <taxon>Alveolata</taxon>
        <taxon>Dinophyceae</taxon>
        <taxon>Suessiales</taxon>
        <taxon>Symbiodiniaceae</taxon>
        <taxon>Symbiodinium</taxon>
    </lineage>
</organism>
<gene>
    <name evidence="1" type="ORF">AK812_SmicGene26735</name>
</gene>